<dbReference type="STRING" id="22663.A0A2I0JKY7"/>
<evidence type="ECO:0008006" key="4">
    <source>
        <dbReference type="Google" id="ProtNLM"/>
    </source>
</evidence>
<feature type="compositionally biased region" description="Polar residues" evidence="1">
    <location>
        <begin position="80"/>
        <end position="100"/>
    </location>
</feature>
<sequence>MKRELKKWLLPDNYCQDILLKFHNLRQKDIARYLGGLRSEIAYVVDMRPFWSMNDIKKLVLNVERQQKEGRRGGFKSMARDNSLNKGSVSTLKSTPGTKTSFRKSTSKGNGGRS</sequence>
<organism evidence="2 3">
    <name type="scientific">Punica granatum</name>
    <name type="common">Pomegranate</name>
    <dbReference type="NCBI Taxonomy" id="22663"/>
    <lineage>
        <taxon>Eukaryota</taxon>
        <taxon>Viridiplantae</taxon>
        <taxon>Streptophyta</taxon>
        <taxon>Embryophyta</taxon>
        <taxon>Tracheophyta</taxon>
        <taxon>Spermatophyta</taxon>
        <taxon>Magnoliopsida</taxon>
        <taxon>eudicotyledons</taxon>
        <taxon>Gunneridae</taxon>
        <taxon>Pentapetalae</taxon>
        <taxon>rosids</taxon>
        <taxon>malvids</taxon>
        <taxon>Myrtales</taxon>
        <taxon>Lythraceae</taxon>
        <taxon>Punica</taxon>
    </lineage>
</organism>
<gene>
    <name evidence="2" type="ORF">CRG98_022674</name>
</gene>
<protein>
    <recommendedName>
        <fullName evidence="4">Retrotransposon gag domain-containing protein</fullName>
    </recommendedName>
</protein>
<evidence type="ECO:0000313" key="3">
    <source>
        <dbReference type="Proteomes" id="UP000233551"/>
    </source>
</evidence>
<accession>A0A2I0JKY7</accession>
<name>A0A2I0JKY7_PUNGR</name>
<evidence type="ECO:0000256" key="1">
    <source>
        <dbReference type="SAM" id="MobiDB-lite"/>
    </source>
</evidence>
<dbReference type="AlphaFoldDB" id="A0A2I0JKY7"/>
<reference evidence="2 3" key="1">
    <citation type="submission" date="2017-11" db="EMBL/GenBank/DDBJ databases">
        <title>De-novo sequencing of pomegranate (Punica granatum L.) genome.</title>
        <authorList>
            <person name="Akparov Z."/>
            <person name="Amiraslanov A."/>
            <person name="Hajiyeva S."/>
            <person name="Abbasov M."/>
            <person name="Kaur K."/>
            <person name="Hamwieh A."/>
            <person name="Solovyev V."/>
            <person name="Salamov A."/>
            <person name="Braich B."/>
            <person name="Kosarev P."/>
            <person name="Mahmoud A."/>
            <person name="Hajiyev E."/>
            <person name="Babayeva S."/>
            <person name="Izzatullayeva V."/>
            <person name="Mammadov A."/>
            <person name="Mammadov A."/>
            <person name="Sharifova S."/>
            <person name="Ojaghi J."/>
            <person name="Eynullazada K."/>
            <person name="Bayramov B."/>
            <person name="Abdulazimova A."/>
            <person name="Shahmuradov I."/>
        </authorList>
    </citation>
    <scope>NUCLEOTIDE SEQUENCE [LARGE SCALE GENOMIC DNA]</scope>
    <source>
        <strain evidence="3">cv. AG2017</strain>
        <tissue evidence="2">Leaf</tissue>
    </source>
</reference>
<evidence type="ECO:0000313" key="2">
    <source>
        <dbReference type="EMBL" id="PKI56939.1"/>
    </source>
</evidence>
<dbReference type="EMBL" id="PGOL01001553">
    <property type="protein sequence ID" value="PKI56939.1"/>
    <property type="molecule type" value="Genomic_DNA"/>
</dbReference>
<proteinExistence type="predicted"/>
<feature type="region of interest" description="Disordered" evidence="1">
    <location>
        <begin position="67"/>
        <end position="114"/>
    </location>
</feature>
<dbReference type="Proteomes" id="UP000233551">
    <property type="component" value="Unassembled WGS sequence"/>
</dbReference>
<keyword evidence="3" id="KW-1185">Reference proteome</keyword>
<comment type="caution">
    <text evidence="2">The sequence shown here is derived from an EMBL/GenBank/DDBJ whole genome shotgun (WGS) entry which is preliminary data.</text>
</comment>